<dbReference type="InterPro" id="IPR006530">
    <property type="entry name" value="YD"/>
</dbReference>
<keyword evidence="1" id="KW-0677">Repeat</keyword>
<dbReference type="InterPro" id="IPR003961">
    <property type="entry name" value="FN3_dom"/>
</dbReference>
<sequence length="167" mass="18018">MKKKMAWLILSAFAFSMFPSAAQATTGYTYIYDKNNRLTRIDVNGVATYSFTYDKNGNLLKIEQVTGRVSNLTVTTGNGTATLQWAPPQTGTVTGYRVYRKGVLVTTLSAVTSYTFTGLVTGQYTFSITPVFDYGDGVTTTTEPIQVYQTLPNSGGGMTPGDPTPAS</sequence>
<protein>
    <recommendedName>
        <fullName evidence="3">Fibronectin type-III domain-containing protein</fullName>
    </recommendedName>
</protein>
<dbReference type="SUPFAM" id="SSF49265">
    <property type="entry name" value="Fibronectin type III"/>
    <property type="match status" value="1"/>
</dbReference>
<evidence type="ECO:0000256" key="2">
    <source>
        <dbReference type="SAM" id="SignalP"/>
    </source>
</evidence>
<dbReference type="InterPro" id="IPR036116">
    <property type="entry name" value="FN3_sf"/>
</dbReference>
<accession>A0A074LJB7</accession>
<keyword evidence="5" id="KW-1185">Reference proteome</keyword>
<dbReference type="Proteomes" id="UP000027931">
    <property type="component" value="Unassembled WGS sequence"/>
</dbReference>
<dbReference type="NCBIfam" id="TIGR01643">
    <property type="entry name" value="YD_repeat_2x"/>
    <property type="match status" value="1"/>
</dbReference>
<dbReference type="SMART" id="SM00060">
    <property type="entry name" value="FN3"/>
    <property type="match status" value="1"/>
</dbReference>
<dbReference type="InterPro" id="IPR013783">
    <property type="entry name" value="Ig-like_fold"/>
</dbReference>
<dbReference type="EMBL" id="JMIR01000044">
    <property type="protein sequence ID" value="KEO81189.1"/>
    <property type="molecule type" value="Genomic_DNA"/>
</dbReference>
<dbReference type="Gene3D" id="2.60.40.10">
    <property type="entry name" value="Immunoglobulins"/>
    <property type="match status" value="1"/>
</dbReference>
<proteinExistence type="predicted"/>
<feature type="chain" id="PRO_5001697826" description="Fibronectin type-III domain-containing protein" evidence="2">
    <location>
        <begin position="25"/>
        <end position="167"/>
    </location>
</feature>
<feature type="signal peptide" evidence="2">
    <location>
        <begin position="1"/>
        <end position="24"/>
    </location>
</feature>
<gene>
    <name evidence="4" type="ORF">EL26_22295</name>
</gene>
<dbReference type="STRING" id="1157490.EL26_22295"/>
<reference evidence="4 5" key="1">
    <citation type="journal article" date="2013" name="Int. J. Syst. Evol. Microbiol.">
        <title>Tumebacillus flagellatus sp. nov., an alpha-amylase/pullulanase-producing bacterium isolated from cassava wastewater.</title>
        <authorList>
            <person name="Wang Q."/>
            <person name="Xie N."/>
            <person name="Qin Y."/>
            <person name="Shen N."/>
            <person name="Zhu J."/>
            <person name="Mi H."/>
            <person name="Huang R."/>
        </authorList>
    </citation>
    <scope>NUCLEOTIDE SEQUENCE [LARGE SCALE GENOMIC DNA]</scope>
    <source>
        <strain evidence="4 5">GST4</strain>
    </source>
</reference>
<organism evidence="4 5">
    <name type="scientific">Tumebacillus flagellatus</name>
    <dbReference type="NCBI Taxonomy" id="1157490"/>
    <lineage>
        <taxon>Bacteria</taxon>
        <taxon>Bacillati</taxon>
        <taxon>Bacillota</taxon>
        <taxon>Bacilli</taxon>
        <taxon>Bacillales</taxon>
        <taxon>Alicyclobacillaceae</taxon>
        <taxon>Tumebacillus</taxon>
    </lineage>
</organism>
<dbReference type="Pfam" id="PF25023">
    <property type="entry name" value="TEN_YD-shell"/>
    <property type="match status" value="1"/>
</dbReference>
<evidence type="ECO:0000259" key="3">
    <source>
        <dbReference type="PROSITE" id="PS50853"/>
    </source>
</evidence>
<keyword evidence="2" id="KW-0732">Signal</keyword>
<dbReference type="AlphaFoldDB" id="A0A074LJB7"/>
<dbReference type="InterPro" id="IPR056823">
    <property type="entry name" value="TEN-like_YD-shell"/>
</dbReference>
<dbReference type="Pfam" id="PF00041">
    <property type="entry name" value="fn3"/>
    <property type="match status" value="1"/>
</dbReference>
<evidence type="ECO:0000313" key="4">
    <source>
        <dbReference type="EMBL" id="KEO81189.1"/>
    </source>
</evidence>
<comment type="caution">
    <text evidence="4">The sequence shown here is derived from an EMBL/GenBank/DDBJ whole genome shotgun (WGS) entry which is preliminary data.</text>
</comment>
<dbReference type="CDD" id="cd00063">
    <property type="entry name" value="FN3"/>
    <property type="match status" value="1"/>
</dbReference>
<evidence type="ECO:0000313" key="5">
    <source>
        <dbReference type="Proteomes" id="UP000027931"/>
    </source>
</evidence>
<feature type="domain" description="Fibronectin type-III" evidence="3">
    <location>
        <begin position="65"/>
        <end position="150"/>
    </location>
</feature>
<name>A0A074LJB7_9BACL</name>
<evidence type="ECO:0000256" key="1">
    <source>
        <dbReference type="ARBA" id="ARBA00022737"/>
    </source>
</evidence>
<dbReference type="PROSITE" id="PS50853">
    <property type="entry name" value="FN3"/>
    <property type="match status" value="1"/>
</dbReference>